<evidence type="ECO:0000313" key="2">
    <source>
        <dbReference type="EMBL" id="CAE7413966.1"/>
    </source>
</evidence>
<evidence type="ECO:0000256" key="1">
    <source>
        <dbReference type="SAM" id="MobiDB-lite"/>
    </source>
</evidence>
<comment type="caution">
    <text evidence="2">The sequence shown here is derived from an EMBL/GenBank/DDBJ whole genome shotgun (WGS) entry which is preliminary data.</text>
</comment>
<dbReference type="OrthoDB" id="432362at2759"/>
<dbReference type="AlphaFoldDB" id="A0A812R217"/>
<feature type="region of interest" description="Disordered" evidence="1">
    <location>
        <begin position="135"/>
        <end position="220"/>
    </location>
</feature>
<reference evidence="2" key="1">
    <citation type="submission" date="2021-02" db="EMBL/GenBank/DDBJ databases">
        <authorList>
            <person name="Dougan E. K."/>
            <person name="Rhodes N."/>
            <person name="Thang M."/>
            <person name="Chan C."/>
        </authorList>
    </citation>
    <scope>NUCLEOTIDE SEQUENCE</scope>
</reference>
<keyword evidence="3" id="KW-1185">Reference proteome</keyword>
<gene>
    <name evidence="2" type="ORF">SPIL2461_LOCUS10211</name>
</gene>
<name>A0A812R217_SYMPI</name>
<feature type="compositionally biased region" description="Polar residues" evidence="1">
    <location>
        <begin position="176"/>
        <end position="185"/>
    </location>
</feature>
<dbReference type="EMBL" id="CAJNIZ010018669">
    <property type="protein sequence ID" value="CAE7413966.1"/>
    <property type="molecule type" value="Genomic_DNA"/>
</dbReference>
<feature type="compositionally biased region" description="Low complexity" evidence="1">
    <location>
        <begin position="207"/>
        <end position="220"/>
    </location>
</feature>
<accession>A0A812R217</accession>
<feature type="compositionally biased region" description="Low complexity" evidence="1">
    <location>
        <begin position="135"/>
        <end position="150"/>
    </location>
</feature>
<organism evidence="2 3">
    <name type="scientific">Symbiodinium pilosum</name>
    <name type="common">Dinoflagellate</name>
    <dbReference type="NCBI Taxonomy" id="2952"/>
    <lineage>
        <taxon>Eukaryota</taxon>
        <taxon>Sar</taxon>
        <taxon>Alveolata</taxon>
        <taxon>Dinophyceae</taxon>
        <taxon>Suessiales</taxon>
        <taxon>Symbiodiniaceae</taxon>
        <taxon>Symbiodinium</taxon>
    </lineage>
</organism>
<evidence type="ECO:0000313" key="3">
    <source>
        <dbReference type="Proteomes" id="UP000649617"/>
    </source>
</evidence>
<sequence length="365" mass="39739">MLAVLCDAQVLLGEDLKIISHDRGLAQLLMSCSSPFALEGRAFLDFMAPRDTQRFQVFIESAIKVAADTGIDSGQLENLPPFTQASRSRMPPPTSLLVHITDSHGLLVAVELFHICVPGPNGKRGHFIGISEAESNASATASNSDTSGSARSSLRTAPLSTARGSPEDSEEVMTLKTLQMRQQASARGEGIFHPDHQDDDGRDGRESVASSGSSDSSITSAAGLRHRPFATPEIEFAEIILDPFCDALSIHEAHFTFQAGNSRGRPSLLEWLWPGMRKKFHSSMSHAVNLVFAPPGSRDDAAKSQHRLEPVTFRLPSWKRPFALVATNVDLLIEETREQGGPPLESFAELEQDFCKRTRCCSFGV</sequence>
<feature type="compositionally biased region" description="Polar residues" evidence="1">
    <location>
        <begin position="151"/>
        <end position="163"/>
    </location>
</feature>
<protein>
    <submittedName>
        <fullName evidence="2">Uncharacterized protein</fullName>
    </submittedName>
</protein>
<dbReference type="Proteomes" id="UP000649617">
    <property type="component" value="Unassembled WGS sequence"/>
</dbReference>
<proteinExistence type="predicted"/>